<evidence type="ECO:0000256" key="4">
    <source>
        <dbReference type="ARBA" id="ARBA00022964"/>
    </source>
</evidence>
<protein>
    <recommendedName>
        <fullName evidence="9">Fe2OG dioxygenase domain-containing protein</fullName>
    </recommendedName>
</protein>
<evidence type="ECO:0000256" key="5">
    <source>
        <dbReference type="ARBA" id="ARBA00023002"/>
    </source>
</evidence>
<dbReference type="FunFam" id="2.60.120.620:FF:000030">
    <property type="entry name" value="Proline HYdroxylase"/>
    <property type="match status" value="1"/>
</dbReference>
<dbReference type="GO" id="GO:0005506">
    <property type="term" value="F:iron ion binding"/>
    <property type="evidence" value="ECO:0007669"/>
    <property type="project" value="InterPro"/>
</dbReference>
<keyword evidence="5" id="KW-0560">Oxidoreductase</keyword>
<dbReference type="InterPro" id="IPR005123">
    <property type="entry name" value="Oxoglu/Fe-dep_dioxygenase_dom"/>
</dbReference>
<evidence type="ECO:0000313" key="10">
    <source>
        <dbReference type="EMBL" id="CAD6186622.1"/>
    </source>
</evidence>
<accession>A0A8S1GUZ2</accession>
<dbReference type="AlphaFoldDB" id="A0A8S1GUZ2"/>
<dbReference type="PANTHER" id="PTHR10869:SF210">
    <property type="entry name" value="FE2OG DIOXYGENASE DOMAIN-CONTAINING PROTEIN"/>
    <property type="match status" value="1"/>
</dbReference>
<dbReference type="Pfam" id="PF13640">
    <property type="entry name" value="2OG-FeII_Oxy_3"/>
    <property type="match status" value="1"/>
</dbReference>
<dbReference type="Proteomes" id="UP000835052">
    <property type="component" value="Unassembled WGS sequence"/>
</dbReference>
<dbReference type="InterPro" id="IPR044862">
    <property type="entry name" value="Pro_4_hyd_alph_FE2OG_OXY"/>
</dbReference>
<reference evidence="10" key="1">
    <citation type="submission" date="2020-10" db="EMBL/GenBank/DDBJ databases">
        <authorList>
            <person name="Kikuchi T."/>
        </authorList>
    </citation>
    <scope>NUCLEOTIDE SEQUENCE</scope>
    <source>
        <strain evidence="10">NKZ352</strain>
    </source>
</reference>
<organism evidence="10 11">
    <name type="scientific">Caenorhabditis auriculariae</name>
    <dbReference type="NCBI Taxonomy" id="2777116"/>
    <lineage>
        <taxon>Eukaryota</taxon>
        <taxon>Metazoa</taxon>
        <taxon>Ecdysozoa</taxon>
        <taxon>Nematoda</taxon>
        <taxon>Chromadorea</taxon>
        <taxon>Rhabditida</taxon>
        <taxon>Rhabditina</taxon>
        <taxon>Rhabditomorpha</taxon>
        <taxon>Rhabditoidea</taxon>
        <taxon>Rhabditidae</taxon>
        <taxon>Peloderinae</taxon>
        <taxon>Caenorhabditis</taxon>
    </lineage>
</organism>
<evidence type="ECO:0000256" key="2">
    <source>
        <dbReference type="ARBA" id="ARBA00022723"/>
    </source>
</evidence>
<dbReference type="Gene3D" id="2.60.120.620">
    <property type="entry name" value="q2cbj1_9rhob like domain"/>
    <property type="match status" value="1"/>
</dbReference>
<comment type="cofactor">
    <cofactor evidence="1">
        <name>L-ascorbate</name>
        <dbReference type="ChEBI" id="CHEBI:38290"/>
    </cofactor>
</comment>
<comment type="caution">
    <text evidence="10">The sequence shown here is derived from an EMBL/GenBank/DDBJ whole genome shotgun (WGS) entry which is preliminary data.</text>
</comment>
<feature type="domain" description="Fe2OG dioxygenase" evidence="9">
    <location>
        <begin position="151"/>
        <end position="261"/>
    </location>
</feature>
<sequence length="321" mass="36680">MTRWLLLSSLFLLGGASAHGDSQGNGFKFFGYETWPVNYRDLCDGIIKNEHHENSSLYCAVFFMDYSWIKVEVLDLEIPLVVFRDLLEDSSVNTMVEVITAAELKKQSVVGVVNSPSRQANGSWFRRNANNATEAIFTRVDRAMPNVEIRSSEDFSALSYHPGGHYSPHHDFLTYFSDSEYDYWMKNFGNRYATLIVVLQPAEKGGGTVFPHTNTTVRPNKGDAFFWLNMNEFQGMKDRSLHGGCPIYEGQKLILTMWIRIRDQPLLLQCRPDGSLSLDLLLKPSYSQQRNYYEVPREDYKSQPVQSKLEKQTVVSSVSPK</sequence>
<keyword evidence="4" id="KW-0223">Dioxygenase</keyword>
<feature type="region of interest" description="Disordered" evidence="7">
    <location>
        <begin position="297"/>
        <end position="321"/>
    </location>
</feature>
<dbReference type="GO" id="GO:0031418">
    <property type="term" value="F:L-ascorbic acid binding"/>
    <property type="evidence" value="ECO:0007669"/>
    <property type="project" value="UniProtKB-KW"/>
</dbReference>
<dbReference type="GO" id="GO:0005783">
    <property type="term" value="C:endoplasmic reticulum"/>
    <property type="evidence" value="ECO:0007669"/>
    <property type="project" value="TreeGrafter"/>
</dbReference>
<dbReference type="InterPro" id="IPR006620">
    <property type="entry name" value="Pro_4_hyd_alph"/>
</dbReference>
<keyword evidence="2" id="KW-0479">Metal-binding</keyword>
<dbReference type="PANTHER" id="PTHR10869">
    <property type="entry name" value="PROLYL 4-HYDROXYLASE ALPHA SUBUNIT"/>
    <property type="match status" value="1"/>
</dbReference>
<proteinExistence type="predicted"/>
<dbReference type="InterPro" id="IPR045054">
    <property type="entry name" value="P4HA-like"/>
</dbReference>
<evidence type="ECO:0000313" key="11">
    <source>
        <dbReference type="Proteomes" id="UP000835052"/>
    </source>
</evidence>
<dbReference type="EMBL" id="CAJGYM010000005">
    <property type="protein sequence ID" value="CAD6186622.1"/>
    <property type="molecule type" value="Genomic_DNA"/>
</dbReference>
<dbReference type="PROSITE" id="PS51471">
    <property type="entry name" value="FE2OG_OXY"/>
    <property type="match status" value="1"/>
</dbReference>
<name>A0A8S1GUZ2_9PELO</name>
<keyword evidence="8" id="KW-0732">Signal</keyword>
<keyword evidence="3" id="KW-0847">Vitamin C</keyword>
<feature type="signal peptide" evidence="8">
    <location>
        <begin position="1"/>
        <end position="18"/>
    </location>
</feature>
<evidence type="ECO:0000256" key="8">
    <source>
        <dbReference type="SAM" id="SignalP"/>
    </source>
</evidence>
<dbReference type="OrthoDB" id="420380at2759"/>
<evidence type="ECO:0000256" key="7">
    <source>
        <dbReference type="SAM" id="MobiDB-lite"/>
    </source>
</evidence>
<gene>
    <name evidence="10" type="ORF">CAUJ_LOCUS2541</name>
</gene>
<evidence type="ECO:0000259" key="9">
    <source>
        <dbReference type="PROSITE" id="PS51471"/>
    </source>
</evidence>
<keyword evidence="6" id="KW-0408">Iron</keyword>
<evidence type="ECO:0000256" key="1">
    <source>
        <dbReference type="ARBA" id="ARBA00001961"/>
    </source>
</evidence>
<dbReference type="GO" id="GO:0004656">
    <property type="term" value="F:procollagen-proline 4-dioxygenase activity"/>
    <property type="evidence" value="ECO:0007669"/>
    <property type="project" value="TreeGrafter"/>
</dbReference>
<keyword evidence="11" id="KW-1185">Reference proteome</keyword>
<dbReference type="SMART" id="SM00702">
    <property type="entry name" value="P4Hc"/>
    <property type="match status" value="1"/>
</dbReference>
<evidence type="ECO:0000256" key="3">
    <source>
        <dbReference type="ARBA" id="ARBA00022896"/>
    </source>
</evidence>
<evidence type="ECO:0000256" key="6">
    <source>
        <dbReference type="ARBA" id="ARBA00023004"/>
    </source>
</evidence>
<feature type="chain" id="PRO_5035856924" description="Fe2OG dioxygenase domain-containing protein" evidence="8">
    <location>
        <begin position="19"/>
        <end position="321"/>
    </location>
</feature>